<organism evidence="3 4">
    <name type="scientific">Aphanomyces stellatus</name>
    <dbReference type="NCBI Taxonomy" id="120398"/>
    <lineage>
        <taxon>Eukaryota</taxon>
        <taxon>Sar</taxon>
        <taxon>Stramenopiles</taxon>
        <taxon>Oomycota</taxon>
        <taxon>Saprolegniomycetes</taxon>
        <taxon>Saprolegniales</taxon>
        <taxon>Verrucalvaceae</taxon>
        <taxon>Aphanomyces</taxon>
    </lineage>
</organism>
<protein>
    <submittedName>
        <fullName evidence="3">Aste57867_10610 protein</fullName>
    </submittedName>
</protein>
<name>A0A485KQV8_9STRA</name>
<evidence type="ECO:0000313" key="3">
    <source>
        <dbReference type="EMBL" id="VFT87482.1"/>
    </source>
</evidence>
<dbReference type="EMBL" id="VJMH01005220">
    <property type="protein sequence ID" value="KAF0698787.1"/>
    <property type="molecule type" value="Genomic_DNA"/>
</dbReference>
<reference evidence="2" key="2">
    <citation type="submission" date="2019-06" db="EMBL/GenBank/DDBJ databases">
        <title>Genomics analysis of Aphanomyces spp. identifies a new class of oomycete effector associated with host adaptation.</title>
        <authorList>
            <person name="Gaulin E."/>
        </authorList>
    </citation>
    <scope>NUCLEOTIDE SEQUENCE</scope>
    <source>
        <strain evidence="2">CBS 578.67</strain>
    </source>
</reference>
<sequence>MGLFTKPSHGKHAVEKRARKHSGCFDPELKHIKDILKSHDTQGHLLPLAFHRHIKPPVVPPPKFLQKPEMVSGKVIPFTVTVATRSWRKIGSLDAIPEDQVSTPRAKTRRAHSVKLVKMGNTMKILH</sequence>
<dbReference type="OrthoDB" id="78491at2759"/>
<evidence type="ECO:0000313" key="4">
    <source>
        <dbReference type="Proteomes" id="UP000332933"/>
    </source>
</evidence>
<gene>
    <name evidence="3" type="primary">Aste57867_10610</name>
    <name evidence="2" type="ORF">As57867_010570</name>
    <name evidence="3" type="ORF">ASTE57867_10610</name>
</gene>
<accession>A0A485KQV8</accession>
<dbReference type="EMBL" id="CAADRA010005241">
    <property type="protein sequence ID" value="VFT87482.1"/>
    <property type="molecule type" value="Genomic_DNA"/>
</dbReference>
<dbReference type="Proteomes" id="UP000332933">
    <property type="component" value="Unassembled WGS sequence"/>
</dbReference>
<dbReference type="AlphaFoldDB" id="A0A485KQV8"/>
<feature type="region of interest" description="Disordered" evidence="1">
    <location>
        <begin position="1"/>
        <end position="20"/>
    </location>
</feature>
<keyword evidence="4" id="KW-1185">Reference proteome</keyword>
<evidence type="ECO:0000313" key="2">
    <source>
        <dbReference type="EMBL" id="KAF0698787.1"/>
    </source>
</evidence>
<proteinExistence type="predicted"/>
<reference evidence="3 4" key="1">
    <citation type="submission" date="2019-03" db="EMBL/GenBank/DDBJ databases">
        <authorList>
            <person name="Gaulin E."/>
            <person name="Dumas B."/>
        </authorList>
    </citation>
    <scope>NUCLEOTIDE SEQUENCE [LARGE SCALE GENOMIC DNA]</scope>
    <source>
        <strain evidence="3">CBS 568.67</strain>
    </source>
</reference>
<evidence type="ECO:0000256" key="1">
    <source>
        <dbReference type="SAM" id="MobiDB-lite"/>
    </source>
</evidence>